<feature type="region of interest" description="Disordered" evidence="1">
    <location>
        <begin position="28"/>
        <end position="75"/>
    </location>
</feature>
<proteinExistence type="predicted"/>
<evidence type="ECO:0000313" key="3">
    <source>
        <dbReference type="Proteomes" id="UP001630127"/>
    </source>
</evidence>
<keyword evidence="3" id="KW-1185">Reference proteome</keyword>
<comment type="caution">
    <text evidence="2">The sequence shown here is derived from an EMBL/GenBank/DDBJ whole genome shotgun (WGS) entry which is preliminary data.</text>
</comment>
<accession>A0ABD3ASA9</accession>
<dbReference type="AlphaFoldDB" id="A0ABD3ASA9"/>
<name>A0ABD3ASA9_9GENT</name>
<gene>
    <name evidence="2" type="ORF">ACH5RR_002565</name>
</gene>
<evidence type="ECO:0000256" key="1">
    <source>
        <dbReference type="SAM" id="MobiDB-lite"/>
    </source>
</evidence>
<reference evidence="2 3" key="1">
    <citation type="submission" date="2024-11" db="EMBL/GenBank/DDBJ databases">
        <title>A near-complete genome assembly of Cinchona calisaya.</title>
        <authorList>
            <person name="Lian D.C."/>
            <person name="Zhao X.W."/>
            <person name="Wei L."/>
        </authorList>
    </citation>
    <scope>NUCLEOTIDE SEQUENCE [LARGE SCALE GENOMIC DNA]</scope>
    <source>
        <tissue evidence="2">Nenye</tissue>
    </source>
</reference>
<evidence type="ECO:0000313" key="2">
    <source>
        <dbReference type="EMBL" id="KAL3534104.1"/>
    </source>
</evidence>
<organism evidence="2 3">
    <name type="scientific">Cinchona calisaya</name>
    <dbReference type="NCBI Taxonomy" id="153742"/>
    <lineage>
        <taxon>Eukaryota</taxon>
        <taxon>Viridiplantae</taxon>
        <taxon>Streptophyta</taxon>
        <taxon>Embryophyta</taxon>
        <taxon>Tracheophyta</taxon>
        <taxon>Spermatophyta</taxon>
        <taxon>Magnoliopsida</taxon>
        <taxon>eudicotyledons</taxon>
        <taxon>Gunneridae</taxon>
        <taxon>Pentapetalae</taxon>
        <taxon>asterids</taxon>
        <taxon>lamiids</taxon>
        <taxon>Gentianales</taxon>
        <taxon>Rubiaceae</taxon>
        <taxon>Cinchonoideae</taxon>
        <taxon>Cinchoneae</taxon>
        <taxon>Cinchona</taxon>
    </lineage>
</organism>
<dbReference type="EMBL" id="JBJUIK010000002">
    <property type="protein sequence ID" value="KAL3534104.1"/>
    <property type="molecule type" value="Genomic_DNA"/>
</dbReference>
<feature type="compositionally biased region" description="Basic and acidic residues" evidence="1">
    <location>
        <begin position="58"/>
        <end position="75"/>
    </location>
</feature>
<protein>
    <submittedName>
        <fullName evidence="2">Uncharacterized protein</fullName>
    </submittedName>
</protein>
<sequence length="75" mass="8599">MASFFSFTVPKNMLRVLSSKPRLIYRNAINVRRTTPERPPIKTKPPHSNSQEESSSSEEVKSSKEEITKLDEDYG</sequence>
<dbReference type="Proteomes" id="UP001630127">
    <property type="component" value="Unassembled WGS sequence"/>
</dbReference>